<proteinExistence type="predicted"/>
<keyword evidence="1" id="KW-0472">Membrane</keyword>
<dbReference type="KEGG" id="cyn:Cyan7425_1772"/>
<gene>
    <name evidence="2" type="ordered locus">Cyan7425_1772</name>
</gene>
<feature type="transmembrane region" description="Helical" evidence="1">
    <location>
        <begin position="58"/>
        <end position="76"/>
    </location>
</feature>
<dbReference type="EMBL" id="CP001344">
    <property type="protein sequence ID" value="ACL44140.1"/>
    <property type="molecule type" value="Genomic_DNA"/>
</dbReference>
<name>B8HRF2_CYAP4</name>
<keyword evidence="1" id="KW-1133">Transmembrane helix</keyword>
<feature type="transmembrane region" description="Helical" evidence="1">
    <location>
        <begin position="239"/>
        <end position="260"/>
    </location>
</feature>
<dbReference type="STRING" id="395961.Cyan7425_1772"/>
<feature type="transmembrane region" description="Helical" evidence="1">
    <location>
        <begin position="300"/>
        <end position="324"/>
    </location>
</feature>
<dbReference type="NCBIfam" id="TIGR03082">
    <property type="entry name" value="Gneg_AbrB_dup"/>
    <property type="match status" value="1"/>
</dbReference>
<feature type="transmembrane region" description="Helical" evidence="1">
    <location>
        <begin position="83"/>
        <end position="107"/>
    </location>
</feature>
<dbReference type="PIRSF" id="PIRSF038991">
    <property type="entry name" value="Protein_AbrB"/>
    <property type="match status" value="1"/>
</dbReference>
<feature type="transmembrane region" description="Helical" evidence="1">
    <location>
        <begin position="272"/>
        <end position="294"/>
    </location>
</feature>
<dbReference type="AlphaFoldDB" id="B8HRF2"/>
<organism evidence="2">
    <name type="scientific">Cyanothece sp. (strain PCC 7425 / ATCC 29141)</name>
    <dbReference type="NCBI Taxonomy" id="395961"/>
    <lineage>
        <taxon>Bacteria</taxon>
        <taxon>Bacillati</taxon>
        <taxon>Cyanobacteriota</taxon>
        <taxon>Cyanophyceae</taxon>
        <taxon>Gomontiellales</taxon>
        <taxon>Cyanothecaceae</taxon>
        <taxon>Cyanothece</taxon>
    </lineage>
</organism>
<dbReference type="InterPro" id="IPR017516">
    <property type="entry name" value="AbrB_dup"/>
</dbReference>
<dbReference type="GO" id="GO:0016020">
    <property type="term" value="C:membrane"/>
    <property type="evidence" value="ECO:0007669"/>
    <property type="project" value="InterPro"/>
</dbReference>
<evidence type="ECO:0000313" key="2">
    <source>
        <dbReference type="EMBL" id="ACL44140.1"/>
    </source>
</evidence>
<dbReference type="InterPro" id="IPR007820">
    <property type="entry name" value="AbrB_fam"/>
</dbReference>
<dbReference type="GO" id="GO:0010468">
    <property type="term" value="P:regulation of gene expression"/>
    <property type="evidence" value="ECO:0007669"/>
    <property type="project" value="InterPro"/>
</dbReference>
<accession>B8HRF2</accession>
<dbReference type="PANTHER" id="PTHR38457">
    <property type="entry name" value="REGULATOR ABRB-RELATED"/>
    <property type="match status" value="1"/>
</dbReference>
<keyword evidence="1" id="KW-0812">Transmembrane</keyword>
<evidence type="ECO:0000256" key="1">
    <source>
        <dbReference type="SAM" id="Phobius"/>
    </source>
</evidence>
<sequence>MLSLELLLAFPLGLLLSRLQIGSLAWIFSGLVVAAGLSYLYQTFNQPLPPPNRSARKVGLSLVGLTIGSSISQANLAPITSHLPIFALLTFFLLLSGSAIGYCYARLSGTNLLTALLATVPGGVGVMASLAADYDRNVTQVALVQIIRVTAVILGIPLLSGLISGTGINRVVLQREWLSFEPIALGLLCLALLTTGATVTLAGRLGIPAAPFLAAVVVGTSFNPLLTQVSGLDLHFCPPLLVSVLGQILLGLTIGEYWGSQWQTPAQLGRRSISGAFLSVMLTLSAGLLAAAIAHHLTTWDWLTCLLVTAPGGAPEMILVALSMNHQVETVTAAHLVRLIAINGSLPLWIYLFSRLDPTPATAHP</sequence>
<protein>
    <submittedName>
        <fullName evidence="2">Membrane protein AbrB duplication</fullName>
    </submittedName>
</protein>
<feature type="transmembrane region" description="Helical" evidence="1">
    <location>
        <begin position="183"/>
        <end position="202"/>
    </location>
</feature>
<dbReference type="PANTHER" id="PTHR38457:SF1">
    <property type="entry name" value="REGULATOR ABRB-RELATED"/>
    <property type="match status" value="1"/>
</dbReference>
<feature type="transmembrane region" description="Helical" evidence="1">
    <location>
        <begin position="336"/>
        <end position="354"/>
    </location>
</feature>
<dbReference type="OrthoDB" id="528158at2"/>
<dbReference type="HOGENOM" id="CLU_050210_2_1_3"/>
<feature type="transmembrane region" description="Helical" evidence="1">
    <location>
        <begin position="141"/>
        <end position="163"/>
    </location>
</feature>
<dbReference type="Pfam" id="PF05145">
    <property type="entry name" value="AbrB"/>
    <property type="match status" value="1"/>
</dbReference>
<reference evidence="2" key="1">
    <citation type="submission" date="2009-01" db="EMBL/GenBank/DDBJ databases">
        <title>Complete sequence of chromosome Cyanothece sp. PCC 7425.</title>
        <authorList>
            <consortium name="US DOE Joint Genome Institute"/>
            <person name="Lucas S."/>
            <person name="Copeland A."/>
            <person name="Lapidus A."/>
            <person name="Glavina del Rio T."/>
            <person name="Dalin E."/>
            <person name="Tice H."/>
            <person name="Bruce D."/>
            <person name="Goodwin L."/>
            <person name="Pitluck S."/>
            <person name="Sims D."/>
            <person name="Meineke L."/>
            <person name="Brettin T."/>
            <person name="Detter J.C."/>
            <person name="Han C."/>
            <person name="Larimer F."/>
            <person name="Land M."/>
            <person name="Hauser L."/>
            <person name="Kyrpides N."/>
            <person name="Ovchinnikova G."/>
            <person name="Liberton M."/>
            <person name="Stoeckel J."/>
            <person name="Banerjee A."/>
            <person name="Singh A."/>
            <person name="Page L."/>
            <person name="Sato H."/>
            <person name="Zhao L."/>
            <person name="Sherman L."/>
            <person name="Pakrasi H."/>
            <person name="Richardson P."/>
        </authorList>
    </citation>
    <scope>NUCLEOTIDE SEQUENCE</scope>
    <source>
        <strain evidence="2">PCC 7425</strain>
    </source>
</reference>
<feature type="transmembrane region" description="Helical" evidence="1">
    <location>
        <begin position="113"/>
        <end position="134"/>
    </location>
</feature>
<dbReference type="eggNOG" id="COG3180">
    <property type="taxonomic scope" value="Bacteria"/>
</dbReference>